<dbReference type="OrthoDB" id="9797543at2"/>
<dbReference type="RefSeq" id="WP_122897043.1">
    <property type="nucleotide sequence ID" value="NZ_RHIB01000001.1"/>
</dbReference>
<dbReference type="Pfam" id="PF13464">
    <property type="entry name" value="RodZ_C"/>
    <property type="match status" value="1"/>
</dbReference>
<evidence type="ECO:0000313" key="5">
    <source>
        <dbReference type="Proteomes" id="UP000278746"/>
    </source>
</evidence>
<dbReference type="Proteomes" id="UP000278746">
    <property type="component" value="Unassembled WGS sequence"/>
</dbReference>
<feature type="domain" description="HTH cro/C1-type" evidence="3">
    <location>
        <begin position="8"/>
        <end position="39"/>
    </location>
</feature>
<dbReference type="SMART" id="SM00530">
    <property type="entry name" value="HTH_XRE"/>
    <property type="match status" value="1"/>
</dbReference>
<dbReference type="AlphaFoldDB" id="A0A3M7TXM0"/>
<feature type="transmembrane region" description="Helical" evidence="2">
    <location>
        <begin position="109"/>
        <end position="132"/>
    </location>
</feature>
<keyword evidence="2" id="KW-0812">Transmembrane</keyword>
<feature type="compositionally biased region" description="Acidic residues" evidence="1">
    <location>
        <begin position="148"/>
        <end position="196"/>
    </location>
</feature>
<dbReference type="GO" id="GO:0003677">
    <property type="term" value="F:DNA binding"/>
    <property type="evidence" value="ECO:0007669"/>
    <property type="project" value="InterPro"/>
</dbReference>
<dbReference type="Gene3D" id="1.10.260.40">
    <property type="entry name" value="lambda repressor-like DNA-binding domains"/>
    <property type="match status" value="1"/>
</dbReference>
<dbReference type="InterPro" id="IPR010982">
    <property type="entry name" value="Lambda_DNA-bd_dom_sf"/>
</dbReference>
<proteinExistence type="predicted"/>
<dbReference type="InterPro" id="IPR050400">
    <property type="entry name" value="Bact_Cytoskel_RodZ"/>
</dbReference>
<keyword evidence="5" id="KW-1185">Reference proteome</keyword>
<comment type="caution">
    <text evidence="4">The sequence shown here is derived from an EMBL/GenBank/DDBJ whole genome shotgun (WGS) entry which is preliminary data.</text>
</comment>
<evidence type="ECO:0000256" key="1">
    <source>
        <dbReference type="SAM" id="MobiDB-lite"/>
    </source>
</evidence>
<dbReference type="InterPro" id="IPR001387">
    <property type="entry name" value="Cro/C1-type_HTH"/>
</dbReference>
<keyword evidence="2" id="KW-0472">Membrane</keyword>
<dbReference type="EMBL" id="RHIB01000001">
    <property type="protein sequence ID" value="RNA69524.1"/>
    <property type="molecule type" value="Genomic_DNA"/>
</dbReference>
<accession>A0A3M7TXM0</accession>
<reference evidence="4 5" key="1">
    <citation type="submission" date="2018-10" db="EMBL/GenBank/DDBJ databases">
        <title>Bacillus Keqinensis sp. nov., a moderately halophilic bacterium isolated from a saline-alkaline lake.</title>
        <authorList>
            <person name="Wang H."/>
        </authorList>
    </citation>
    <scope>NUCLEOTIDE SEQUENCE [LARGE SCALE GENOMIC DNA]</scope>
    <source>
        <strain evidence="4 5">KQ-3</strain>
    </source>
</reference>
<dbReference type="Pfam" id="PF13413">
    <property type="entry name" value="HTH_25"/>
    <property type="match status" value="1"/>
</dbReference>
<feature type="region of interest" description="Disordered" evidence="1">
    <location>
        <begin position="141"/>
        <end position="206"/>
    </location>
</feature>
<keyword evidence="2" id="KW-1133">Transmembrane helix</keyword>
<dbReference type="InterPro" id="IPR025194">
    <property type="entry name" value="RodZ-like_C"/>
</dbReference>
<protein>
    <submittedName>
        <fullName evidence="4">Helix-turn-helix domain-containing protein</fullName>
    </submittedName>
</protein>
<dbReference type="SUPFAM" id="SSF47413">
    <property type="entry name" value="lambda repressor-like DNA-binding domains"/>
    <property type="match status" value="1"/>
</dbReference>
<organism evidence="4 5">
    <name type="scientific">Alteribacter keqinensis</name>
    <dbReference type="NCBI Taxonomy" id="2483800"/>
    <lineage>
        <taxon>Bacteria</taxon>
        <taxon>Bacillati</taxon>
        <taxon>Bacillota</taxon>
        <taxon>Bacilli</taxon>
        <taxon>Bacillales</taxon>
        <taxon>Bacillaceae</taxon>
        <taxon>Alteribacter</taxon>
    </lineage>
</organism>
<name>A0A3M7TXM0_9BACI</name>
<dbReference type="CDD" id="cd00093">
    <property type="entry name" value="HTH_XRE"/>
    <property type="match status" value="1"/>
</dbReference>
<gene>
    <name evidence="4" type="ORF">EBO34_06200</name>
</gene>
<evidence type="ECO:0000259" key="3">
    <source>
        <dbReference type="PROSITE" id="PS50943"/>
    </source>
</evidence>
<dbReference type="PANTHER" id="PTHR34475:SF1">
    <property type="entry name" value="CYTOSKELETON PROTEIN RODZ"/>
    <property type="match status" value="1"/>
</dbReference>
<dbReference type="PANTHER" id="PTHR34475">
    <property type="match status" value="1"/>
</dbReference>
<dbReference type="PROSITE" id="PS50943">
    <property type="entry name" value="HTH_CROC1"/>
    <property type="match status" value="1"/>
</dbReference>
<feature type="region of interest" description="Disordered" evidence="1">
    <location>
        <begin position="74"/>
        <end position="104"/>
    </location>
</feature>
<evidence type="ECO:0000256" key="2">
    <source>
        <dbReference type="SAM" id="Phobius"/>
    </source>
</evidence>
<evidence type="ECO:0000313" key="4">
    <source>
        <dbReference type="EMBL" id="RNA69524.1"/>
    </source>
</evidence>
<sequence length="295" mass="33204">MSELGLRLKSAREERGLSLEEMQVRTKIQKRYLIAIEEGAFDRLPGEFYARAFVKSYAESVGLDPELLFDEHKDELPRSRKEPTELPPRVSRKKSTETKPAPVKKNSRFSSLISTLVVAFIIIVFIVVLWLFNLDFEDSGAVPRDSETPGDFDESGAPVDEEDEPETGVESQEDGTEEDEEEAESEPDPQEEELEITEGSINGNQSELFVSGSGEYEVLLEFTANSWTVVQIDGEEVDQSTYSSGDDLSYELSAGQELFIYTGNAYGIDLTINDEPVEFPQERDVQRLTISFEDE</sequence>
<feature type="compositionally biased region" description="Basic and acidic residues" evidence="1">
    <location>
        <begin position="74"/>
        <end position="84"/>
    </location>
</feature>